<comment type="caution">
    <text evidence="2">The sequence shown here is derived from an EMBL/GenBank/DDBJ whole genome shotgun (WGS) entry which is preliminary data.</text>
</comment>
<evidence type="ECO:0000256" key="1">
    <source>
        <dbReference type="SAM" id="MobiDB-lite"/>
    </source>
</evidence>
<name>A0ABU4FN62_9ACTN</name>
<proteinExistence type="predicted"/>
<sequence>MMSDWYWQQSEEDRRTAIAAADRLADGLSSGWQPQEMPAPFHLRPGEGCFSQENTQVLQYLEGDGTYTHTSASGSGAIGVALVVGSMLGNHARRQRAAAEAAPRLRVVDAGRMYLTNRRFSVQGQHQWIDLWFEDIRMSSCDGASVFLTMGSIPAVALRVWPAPYHFALFRWLAHDEIIRSSAPTPPAQPRQPPAIGPGHPGGRPDGR</sequence>
<reference evidence="2 3" key="1">
    <citation type="submission" date="2023-10" db="EMBL/GenBank/DDBJ databases">
        <title>Characterization of rhizosphere-enriched actinobacteria from wheat plants lab-grown on chernevaya soil.</title>
        <authorList>
            <person name="Tikhonova E.N."/>
            <person name="Konopkin A."/>
            <person name="Kravchenko I.K."/>
        </authorList>
    </citation>
    <scope>NUCLEOTIDE SEQUENCE [LARGE SCALE GENOMIC DNA]</scope>
    <source>
        <strain evidence="2 3">RR29</strain>
    </source>
</reference>
<keyword evidence="3" id="KW-1185">Reference proteome</keyword>
<evidence type="ECO:0000313" key="2">
    <source>
        <dbReference type="EMBL" id="MDV7222062.1"/>
    </source>
</evidence>
<dbReference type="Proteomes" id="UP001187346">
    <property type="component" value="Unassembled WGS sequence"/>
</dbReference>
<feature type="compositionally biased region" description="Pro residues" evidence="1">
    <location>
        <begin position="184"/>
        <end position="196"/>
    </location>
</feature>
<organism evidence="2 3">
    <name type="scientific">Streptomyces prunicolor</name>
    <dbReference type="NCBI Taxonomy" id="67348"/>
    <lineage>
        <taxon>Bacteria</taxon>
        <taxon>Bacillati</taxon>
        <taxon>Actinomycetota</taxon>
        <taxon>Actinomycetes</taxon>
        <taxon>Kitasatosporales</taxon>
        <taxon>Streptomycetaceae</taxon>
        <taxon>Streptomyces</taxon>
    </lineage>
</organism>
<feature type="region of interest" description="Disordered" evidence="1">
    <location>
        <begin position="181"/>
        <end position="208"/>
    </location>
</feature>
<evidence type="ECO:0008006" key="4">
    <source>
        <dbReference type="Google" id="ProtNLM"/>
    </source>
</evidence>
<dbReference type="RefSeq" id="WP_019057949.1">
    <property type="nucleotide sequence ID" value="NZ_JAWMAJ010000204.1"/>
</dbReference>
<dbReference type="EMBL" id="JAWMAJ010000204">
    <property type="protein sequence ID" value="MDV7222062.1"/>
    <property type="molecule type" value="Genomic_DNA"/>
</dbReference>
<gene>
    <name evidence="2" type="ORF">R5A26_39635</name>
</gene>
<protein>
    <recommendedName>
        <fullName evidence="4">DUF1990 domain-containing protein</fullName>
    </recommendedName>
</protein>
<evidence type="ECO:0000313" key="3">
    <source>
        <dbReference type="Proteomes" id="UP001187346"/>
    </source>
</evidence>
<accession>A0ABU4FN62</accession>